<evidence type="ECO:0000313" key="5">
    <source>
        <dbReference type="Proteomes" id="UP001165427"/>
    </source>
</evidence>
<dbReference type="InterPro" id="IPR051316">
    <property type="entry name" value="Zinc-reg_GTPase_activator"/>
</dbReference>
<evidence type="ECO:0000256" key="1">
    <source>
        <dbReference type="ARBA" id="ARBA00045658"/>
    </source>
</evidence>
<dbReference type="PANTHER" id="PTHR13748:SF62">
    <property type="entry name" value="COBW DOMAIN-CONTAINING PROTEIN"/>
    <property type="match status" value="1"/>
</dbReference>
<organism evidence="4 5">
    <name type="scientific">Desulfatitalea alkaliphila</name>
    <dbReference type="NCBI Taxonomy" id="2929485"/>
    <lineage>
        <taxon>Bacteria</taxon>
        <taxon>Pseudomonadati</taxon>
        <taxon>Thermodesulfobacteriota</taxon>
        <taxon>Desulfobacteria</taxon>
        <taxon>Desulfobacterales</taxon>
        <taxon>Desulfosarcinaceae</taxon>
        <taxon>Desulfatitalea</taxon>
    </lineage>
</organism>
<dbReference type="CDD" id="cd03112">
    <property type="entry name" value="CobW-like"/>
    <property type="match status" value="1"/>
</dbReference>
<evidence type="ECO:0000259" key="3">
    <source>
        <dbReference type="Pfam" id="PF07683"/>
    </source>
</evidence>
<dbReference type="EMBL" id="JALJRB010000002">
    <property type="protein sequence ID" value="MCJ8499617.1"/>
    <property type="molecule type" value="Genomic_DNA"/>
</dbReference>
<comment type="function">
    <text evidence="1">Zinc chaperone that directly transfers zinc cofactor to target proteins, thereby activating them. Zinc is transferred from the CXCC motif in the GTPase domain to the zinc binding site in target proteins in a process requiring GTP hydrolysis.</text>
</comment>
<dbReference type="SUPFAM" id="SSF52540">
    <property type="entry name" value="P-loop containing nucleoside triphosphate hydrolases"/>
    <property type="match status" value="1"/>
</dbReference>
<evidence type="ECO:0000313" key="4">
    <source>
        <dbReference type="EMBL" id="MCJ8499617.1"/>
    </source>
</evidence>
<accession>A0AA41UIJ5</accession>
<feature type="domain" description="CobW/HypB/UreG nucleotide-binding" evidence="2">
    <location>
        <begin position="7"/>
        <end position="180"/>
    </location>
</feature>
<dbReference type="InterPro" id="IPR027417">
    <property type="entry name" value="P-loop_NTPase"/>
</dbReference>
<dbReference type="Proteomes" id="UP001165427">
    <property type="component" value="Unassembled WGS sequence"/>
</dbReference>
<reference evidence="4" key="1">
    <citation type="submission" date="2022-04" db="EMBL/GenBank/DDBJ databases">
        <title>Desulfatitalea alkaliphila sp. nov., a novel anaerobic sulfate-reducing bacterium isolated from terrestrial mud volcano, Taman Peninsula, Russia.</title>
        <authorList>
            <person name="Khomyakova M.A."/>
            <person name="Merkel A.Y."/>
            <person name="Slobodkin A.I."/>
        </authorList>
    </citation>
    <scope>NUCLEOTIDE SEQUENCE</scope>
    <source>
        <strain evidence="4">M08but</strain>
    </source>
</reference>
<keyword evidence="5" id="KW-1185">Reference proteome</keyword>
<dbReference type="InterPro" id="IPR011629">
    <property type="entry name" value="CobW-like_C"/>
</dbReference>
<protein>
    <submittedName>
        <fullName evidence="4">GTP-binding protein</fullName>
    </submittedName>
</protein>
<feature type="domain" description="CobW C-terminal" evidence="3">
    <location>
        <begin position="261"/>
        <end position="326"/>
    </location>
</feature>
<proteinExistence type="predicted"/>
<dbReference type="GO" id="GO:0005737">
    <property type="term" value="C:cytoplasm"/>
    <property type="evidence" value="ECO:0007669"/>
    <property type="project" value="TreeGrafter"/>
</dbReference>
<comment type="caution">
    <text evidence="4">The sequence shown here is derived from an EMBL/GenBank/DDBJ whole genome shotgun (WGS) entry which is preliminary data.</text>
</comment>
<gene>
    <name evidence="4" type="ORF">MRX98_03450</name>
</gene>
<sequence>MPEHTDVYLITGFLGAGKTTFLNRVIERFPKDRKLTLLVNEFGEIGVDGTLVEGEDLDIMEISKGSIFCVCVKTDFIKGLYQLCMTVRPDVLLIESTGVANPSDLKKDLQLPIFKDRFHLKEQFCIIDAAHFLDAFEVYASLEKQIASSTVFLINKVDSTTAETIAAVKAVIEQFHPAPRFLETSYANIPMDAFFDFASKSEVVAALPEDGGSQSNDLLSEAELDQYLDALLDSPDLQITPPDLLVSVAYRWTGKQHSQIEAMANALTAKVLRAKGFLESEGRMLLFNFVLGDWTIEPVRIPTDRIQHKNVVVFIGPPETTAQIESATRTGSWEGLGIYQPYSSS</sequence>
<dbReference type="Pfam" id="PF07683">
    <property type="entry name" value="CobW_C"/>
    <property type="match status" value="1"/>
</dbReference>
<dbReference type="InterPro" id="IPR003495">
    <property type="entry name" value="CobW/HypB/UreG_nucleotide-bd"/>
</dbReference>
<dbReference type="Gene3D" id="3.40.50.300">
    <property type="entry name" value="P-loop containing nucleotide triphosphate hydrolases"/>
    <property type="match status" value="1"/>
</dbReference>
<dbReference type="Pfam" id="PF02492">
    <property type="entry name" value="cobW"/>
    <property type="match status" value="1"/>
</dbReference>
<evidence type="ECO:0000259" key="2">
    <source>
        <dbReference type="Pfam" id="PF02492"/>
    </source>
</evidence>
<dbReference type="PANTHER" id="PTHR13748">
    <property type="entry name" value="COBW-RELATED"/>
    <property type="match status" value="1"/>
</dbReference>
<dbReference type="AlphaFoldDB" id="A0AA41UIJ5"/>
<dbReference type="RefSeq" id="WP_246903064.1">
    <property type="nucleotide sequence ID" value="NZ_JALJRB010000002.1"/>
</dbReference>
<name>A0AA41UIJ5_9BACT</name>